<accession>D2VYP8</accession>
<evidence type="ECO:0000313" key="1">
    <source>
        <dbReference type="EMBL" id="EFC38097.1"/>
    </source>
</evidence>
<gene>
    <name evidence="1" type="ORF">NAEGRDRAFT_74197</name>
</gene>
<reference evidence="1 2" key="1">
    <citation type="journal article" date="2010" name="Cell">
        <title>The genome of Naegleria gruberi illuminates early eukaryotic versatility.</title>
        <authorList>
            <person name="Fritz-Laylin L.K."/>
            <person name="Prochnik S.E."/>
            <person name="Ginger M.L."/>
            <person name="Dacks J.B."/>
            <person name="Carpenter M.L."/>
            <person name="Field M.C."/>
            <person name="Kuo A."/>
            <person name="Paredez A."/>
            <person name="Chapman J."/>
            <person name="Pham J."/>
            <person name="Shu S."/>
            <person name="Neupane R."/>
            <person name="Cipriano M."/>
            <person name="Mancuso J."/>
            <person name="Tu H."/>
            <person name="Salamov A."/>
            <person name="Lindquist E."/>
            <person name="Shapiro H."/>
            <person name="Lucas S."/>
            <person name="Grigoriev I.V."/>
            <person name="Cande W.Z."/>
            <person name="Fulton C."/>
            <person name="Rokhsar D.S."/>
            <person name="Dawson S.C."/>
        </authorList>
    </citation>
    <scope>NUCLEOTIDE SEQUENCE [LARGE SCALE GENOMIC DNA]</scope>
    <source>
        <strain evidence="1 2">NEG-M</strain>
    </source>
</reference>
<protein>
    <submittedName>
        <fullName evidence="1">Predicted protein</fullName>
    </submittedName>
</protein>
<sequence>MFTLQDLLSLSKIYIYEDFPNFNIKLFENDGIQISKNEIFKYKNLDSISQNIVANIKNLIIGKEIKLKITPFGNNINSKFYSTSEQVLEPYLHYRLLTHPNRVANIQDADLAFIPFYSHLLKFATKNGNIIPLNTIIQYTNSLLPKTTNTNIPHLIAYSDLGYNTKEALREMFKFAPNNFYFVCYEEDQSSSGYYLPKKAPSRVITVPYMSIIHKSKFENFYENFKIMKNRTFFTCHVGNLNRWPIQYMSKYLSTPFYTSLSNEQASNLGNLIEFYSNCKFSIHISSLDGEMRISRHFYTSLTTGTIPILFNSNEMSYSSLFRGALDLEMMAIIIPNSIHQIRDEKEQSWAIINYLKSIPLNVFEKKRRFIYDHLQYLQYSMENDQQDAISLIIGSVVKLNSILI</sequence>
<dbReference type="InParanoid" id="D2VYP8"/>
<evidence type="ECO:0000313" key="2">
    <source>
        <dbReference type="Proteomes" id="UP000006671"/>
    </source>
</evidence>
<keyword evidence="2" id="KW-1185">Reference proteome</keyword>
<organism evidence="2">
    <name type="scientific">Naegleria gruberi</name>
    <name type="common">Amoeba</name>
    <dbReference type="NCBI Taxonomy" id="5762"/>
    <lineage>
        <taxon>Eukaryota</taxon>
        <taxon>Discoba</taxon>
        <taxon>Heterolobosea</taxon>
        <taxon>Tetramitia</taxon>
        <taxon>Eutetramitia</taxon>
        <taxon>Vahlkampfiidae</taxon>
        <taxon>Naegleria</taxon>
    </lineage>
</organism>
<dbReference type="Proteomes" id="UP000006671">
    <property type="component" value="Unassembled WGS sequence"/>
</dbReference>
<dbReference type="GeneID" id="8857992"/>
<proteinExistence type="predicted"/>
<dbReference type="OrthoDB" id="1924787at2759"/>
<name>D2VYP8_NAEGR</name>
<dbReference type="VEuPathDB" id="AmoebaDB:NAEGRDRAFT_74197"/>
<dbReference type="KEGG" id="ngr:NAEGRDRAFT_74197"/>
<dbReference type="AlphaFoldDB" id="D2VYP8"/>
<dbReference type="EMBL" id="GG738911">
    <property type="protein sequence ID" value="EFC38097.1"/>
    <property type="molecule type" value="Genomic_DNA"/>
</dbReference>
<dbReference type="RefSeq" id="XP_002670841.1">
    <property type="nucleotide sequence ID" value="XM_002670795.1"/>
</dbReference>